<dbReference type="CDD" id="cd03214">
    <property type="entry name" value="ABC_Iron-Siderophores_B12_Hemin"/>
    <property type="match status" value="1"/>
</dbReference>
<dbReference type="GO" id="GO:0005524">
    <property type="term" value="F:ATP binding"/>
    <property type="evidence" value="ECO:0007669"/>
    <property type="project" value="UniProtKB-KW"/>
</dbReference>
<comment type="function">
    <text evidence="5">Part of the ABC transporter complex HmuTUV involved in hemin import. Responsible for energy coupling to the transport system.</text>
</comment>
<accession>A0ABZ2ID64</accession>
<keyword evidence="1" id="KW-0813">Transport</keyword>
<dbReference type="InterPro" id="IPR027417">
    <property type="entry name" value="P-loop_NTPase"/>
</dbReference>
<evidence type="ECO:0000256" key="1">
    <source>
        <dbReference type="ARBA" id="ARBA00022448"/>
    </source>
</evidence>
<dbReference type="Gene3D" id="3.40.50.300">
    <property type="entry name" value="P-loop containing nucleotide triphosphate hydrolases"/>
    <property type="match status" value="1"/>
</dbReference>
<feature type="domain" description="ABC transporter" evidence="6">
    <location>
        <begin position="9"/>
        <end position="238"/>
    </location>
</feature>
<dbReference type="RefSeq" id="WP_338574853.1">
    <property type="nucleotide sequence ID" value="NZ_CP146369.1"/>
</dbReference>
<keyword evidence="8" id="KW-1185">Reference proteome</keyword>
<keyword evidence="3 7" id="KW-0067">ATP-binding</keyword>
<reference evidence="7 8" key="1">
    <citation type="submission" date="2024-02" db="EMBL/GenBank/DDBJ databases">
        <title>Distribution and functional of Brevundimonas-related endobacteria within Verticillium dahliae.</title>
        <authorList>
            <person name="Zeng H."/>
        </authorList>
    </citation>
    <scope>NUCLEOTIDE SEQUENCE [LARGE SCALE GENOMIC DNA]</scope>
    <source>
        <strain evidence="7 8">TRM 44200</strain>
    </source>
</reference>
<dbReference type="Proteomes" id="UP001363460">
    <property type="component" value="Chromosome"/>
</dbReference>
<dbReference type="InterPro" id="IPR003593">
    <property type="entry name" value="AAA+_ATPase"/>
</dbReference>
<proteinExistence type="predicted"/>
<evidence type="ECO:0000256" key="3">
    <source>
        <dbReference type="ARBA" id="ARBA00022840"/>
    </source>
</evidence>
<dbReference type="PROSITE" id="PS00211">
    <property type="entry name" value="ABC_TRANSPORTER_1"/>
    <property type="match status" value="1"/>
</dbReference>
<name>A0ABZ2ID64_9CAUL</name>
<evidence type="ECO:0000256" key="5">
    <source>
        <dbReference type="ARBA" id="ARBA00037066"/>
    </source>
</evidence>
<dbReference type="PANTHER" id="PTHR42794">
    <property type="entry name" value="HEMIN IMPORT ATP-BINDING PROTEIN HMUV"/>
    <property type="match status" value="1"/>
</dbReference>
<dbReference type="InterPro" id="IPR017871">
    <property type="entry name" value="ABC_transporter-like_CS"/>
</dbReference>
<evidence type="ECO:0000313" key="7">
    <source>
        <dbReference type="EMBL" id="WWT53303.1"/>
    </source>
</evidence>
<evidence type="ECO:0000313" key="8">
    <source>
        <dbReference type="Proteomes" id="UP001363460"/>
    </source>
</evidence>
<evidence type="ECO:0000256" key="4">
    <source>
        <dbReference type="ARBA" id="ARBA00022967"/>
    </source>
</evidence>
<dbReference type="SUPFAM" id="SSF52540">
    <property type="entry name" value="P-loop containing nucleoside triphosphate hydrolases"/>
    <property type="match status" value="1"/>
</dbReference>
<evidence type="ECO:0000259" key="6">
    <source>
        <dbReference type="PROSITE" id="PS50893"/>
    </source>
</evidence>
<evidence type="ECO:0000256" key="2">
    <source>
        <dbReference type="ARBA" id="ARBA00022741"/>
    </source>
</evidence>
<dbReference type="PANTHER" id="PTHR42794:SF1">
    <property type="entry name" value="HEMIN IMPORT ATP-BINDING PROTEIN HMUV"/>
    <property type="match status" value="1"/>
</dbReference>
<keyword evidence="2" id="KW-0547">Nucleotide-binding</keyword>
<protein>
    <submittedName>
        <fullName evidence="7">ABC transporter ATP-binding protein</fullName>
    </submittedName>
</protein>
<sequence length="278" mass="28614">MAAVTAVLLELANAHARVGGAEVLKGASLSVRPGEVVALCGPNGAGKSTAVRAALGLVRLTQGAARLGGDEARRLSERQRGERAAYLPQDRSIAWNLPAVELAALGAPFLAGAAALDRARAALDELGVGHLADRGVAEMSGGERARVLLARSLTAPAPLLAADEPIAGLDPDAQLLVLERLRARADAGRGILVSLHDLTLAARFADRVVVLDQGRTAAEGAPAEALSPRILKTVFNLDAVWLEALDGPILAARRPVVRVDRAAGLRSAACRAPDPPTG</sequence>
<keyword evidence="4" id="KW-1278">Translocase</keyword>
<dbReference type="Pfam" id="PF00005">
    <property type="entry name" value="ABC_tran"/>
    <property type="match status" value="1"/>
</dbReference>
<organism evidence="7 8">
    <name type="scientific">Brevundimonas olei</name>
    <dbReference type="NCBI Taxonomy" id="657642"/>
    <lineage>
        <taxon>Bacteria</taxon>
        <taxon>Pseudomonadati</taxon>
        <taxon>Pseudomonadota</taxon>
        <taxon>Alphaproteobacteria</taxon>
        <taxon>Caulobacterales</taxon>
        <taxon>Caulobacteraceae</taxon>
        <taxon>Brevundimonas</taxon>
    </lineage>
</organism>
<dbReference type="SMART" id="SM00382">
    <property type="entry name" value="AAA"/>
    <property type="match status" value="1"/>
</dbReference>
<dbReference type="InterPro" id="IPR003439">
    <property type="entry name" value="ABC_transporter-like_ATP-bd"/>
</dbReference>
<dbReference type="PROSITE" id="PS50893">
    <property type="entry name" value="ABC_TRANSPORTER_2"/>
    <property type="match status" value="1"/>
</dbReference>
<gene>
    <name evidence="7" type="ORF">V8J38_08450</name>
</gene>
<dbReference type="EMBL" id="CP146369">
    <property type="protein sequence ID" value="WWT53303.1"/>
    <property type="molecule type" value="Genomic_DNA"/>
</dbReference>